<gene>
    <name evidence="1" type="ORF">S03H2_64000</name>
</gene>
<name>X1K502_9ZZZZ</name>
<dbReference type="PANTHER" id="PTHR30244">
    <property type="entry name" value="TRANSAMINASE"/>
    <property type="match status" value="1"/>
</dbReference>
<dbReference type="InterPro" id="IPR015421">
    <property type="entry name" value="PyrdxlP-dep_Trfase_major"/>
</dbReference>
<organism evidence="1">
    <name type="scientific">marine sediment metagenome</name>
    <dbReference type="NCBI Taxonomy" id="412755"/>
    <lineage>
        <taxon>unclassified sequences</taxon>
        <taxon>metagenomes</taxon>
        <taxon>ecological metagenomes</taxon>
    </lineage>
</organism>
<dbReference type="GO" id="GO:0008483">
    <property type="term" value="F:transaminase activity"/>
    <property type="evidence" value="ECO:0007669"/>
    <property type="project" value="TreeGrafter"/>
</dbReference>
<dbReference type="Gene3D" id="3.40.640.10">
    <property type="entry name" value="Type I PLP-dependent aspartate aminotransferase-like (Major domain)"/>
    <property type="match status" value="1"/>
</dbReference>
<dbReference type="PANTHER" id="PTHR30244:SF34">
    <property type="entry name" value="DTDP-4-AMINO-4,6-DIDEOXYGALACTOSE TRANSAMINASE"/>
    <property type="match status" value="1"/>
</dbReference>
<dbReference type="InterPro" id="IPR000653">
    <property type="entry name" value="DegT/StrS_aminotransferase"/>
</dbReference>
<dbReference type="GO" id="GO:0000271">
    <property type="term" value="P:polysaccharide biosynthetic process"/>
    <property type="evidence" value="ECO:0007669"/>
    <property type="project" value="TreeGrafter"/>
</dbReference>
<dbReference type="AlphaFoldDB" id="X1K502"/>
<dbReference type="Pfam" id="PF01041">
    <property type="entry name" value="DegT_DnrJ_EryC1"/>
    <property type="match status" value="1"/>
</dbReference>
<protein>
    <recommendedName>
        <fullName evidence="2">DegT/DnrJ/EryC1/StrS aminotransferase family protein</fullName>
    </recommendedName>
</protein>
<sequence length="222" mass="25091">AVRFIGAKPILVDVDASLCMDINKSLNSINQKTKAIIYVSLNGRSGDIERLAKECKDRGIFLIEDSCQSLGSFHNGKSLGTFGDIGCYSLSPHKLISTGQGGLIVTNDKETSERVRRLKDFGRLEGGADVHTHFGINSKFTDFQAVIGIEQLKKIRERIKRKRDLYRIYYDSLSHIEEVGFATTDVLDVTPWFMDIYVKDREQLQQYLKDSTILTGRSNIHR</sequence>
<dbReference type="SUPFAM" id="SSF53383">
    <property type="entry name" value="PLP-dependent transferases"/>
    <property type="match status" value="1"/>
</dbReference>
<evidence type="ECO:0008006" key="2">
    <source>
        <dbReference type="Google" id="ProtNLM"/>
    </source>
</evidence>
<feature type="non-terminal residue" evidence="1">
    <location>
        <position position="222"/>
    </location>
</feature>
<evidence type="ECO:0000313" key="1">
    <source>
        <dbReference type="EMBL" id="GAH88720.1"/>
    </source>
</evidence>
<dbReference type="GO" id="GO:0030170">
    <property type="term" value="F:pyridoxal phosphate binding"/>
    <property type="evidence" value="ECO:0007669"/>
    <property type="project" value="TreeGrafter"/>
</dbReference>
<feature type="non-terminal residue" evidence="1">
    <location>
        <position position="1"/>
    </location>
</feature>
<accession>X1K502</accession>
<comment type="caution">
    <text evidence="1">The sequence shown here is derived from an EMBL/GenBank/DDBJ whole genome shotgun (WGS) entry which is preliminary data.</text>
</comment>
<proteinExistence type="predicted"/>
<reference evidence="1" key="1">
    <citation type="journal article" date="2014" name="Front. Microbiol.">
        <title>High frequency of phylogenetically diverse reductive dehalogenase-homologous genes in deep subseafloor sedimentary metagenomes.</title>
        <authorList>
            <person name="Kawai M."/>
            <person name="Futagami T."/>
            <person name="Toyoda A."/>
            <person name="Takaki Y."/>
            <person name="Nishi S."/>
            <person name="Hori S."/>
            <person name="Arai W."/>
            <person name="Tsubouchi T."/>
            <person name="Morono Y."/>
            <person name="Uchiyama I."/>
            <person name="Ito T."/>
            <person name="Fujiyama A."/>
            <person name="Inagaki F."/>
            <person name="Takami H."/>
        </authorList>
    </citation>
    <scope>NUCLEOTIDE SEQUENCE</scope>
    <source>
        <strain evidence="1">Expedition CK06-06</strain>
    </source>
</reference>
<dbReference type="EMBL" id="BARU01041520">
    <property type="protein sequence ID" value="GAH88720.1"/>
    <property type="molecule type" value="Genomic_DNA"/>
</dbReference>
<dbReference type="InterPro" id="IPR015424">
    <property type="entry name" value="PyrdxlP-dep_Trfase"/>
</dbReference>